<dbReference type="GO" id="GO:0008677">
    <property type="term" value="F:2-dehydropantoate 2-reductase activity"/>
    <property type="evidence" value="ECO:0007669"/>
    <property type="project" value="InterPro"/>
</dbReference>
<sequence length="377" mass="41298">MATIAFRSTTPTSLSIIRHAFRSKSPRFQSTSSSLSSLSDDGDNKRPSIAIVGSGAVGGYYGARLWESGSYDVKFQMRGENLKKSTSDGFVVTSIDGDIFIPPDQLQAFEDPNDVGPVDWVVVCLKSSSLSDIPDLVYPLLESKRTRILTIMNGLIEEDLIQLLKERAGGEEFCAALYGGMALVCSNRTGPGTVDHSFAGLLSGGLAISQERVFTDEENQQAFQDLWAPTSIDIAYEQSLLAGRWRKCLWNLPFNGISVAMGGITVDKIVNDSGLRQLANIIMDETVSAANADMAAHGFGKEMYLDDADKKKMMDLSDNMGPYRTSTMIDFVEGRPLEVNYLFTKPVERARALGVCVPHLDTLVTQIEAYQRFGNLK</sequence>
<feature type="domain" description="Ketopantoate reductase N-terminal" evidence="4">
    <location>
        <begin position="49"/>
        <end position="200"/>
    </location>
</feature>
<evidence type="ECO:0000259" key="4">
    <source>
        <dbReference type="Pfam" id="PF02558"/>
    </source>
</evidence>
<dbReference type="AlphaFoldDB" id="A0A1E7FQI3"/>
<dbReference type="Pfam" id="PF08546">
    <property type="entry name" value="ApbA_C"/>
    <property type="match status" value="1"/>
</dbReference>
<dbReference type="Gene3D" id="1.10.1040.10">
    <property type="entry name" value="N-(1-d-carboxylethyl)-l-norvaline Dehydrogenase, domain 2"/>
    <property type="match status" value="1"/>
</dbReference>
<evidence type="ECO:0000313" key="7">
    <source>
        <dbReference type="Proteomes" id="UP000095751"/>
    </source>
</evidence>
<dbReference type="EMBL" id="KV784354">
    <property type="protein sequence ID" value="OEU20431.1"/>
    <property type="molecule type" value="Genomic_DNA"/>
</dbReference>
<dbReference type="KEGG" id="fcy:FRACYDRAFT_180278"/>
<keyword evidence="7" id="KW-1185">Reference proteome</keyword>
<dbReference type="InParanoid" id="A0A1E7FQI3"/>
<dbReference type="Gene3D" id="3.40.50.720">
    <property type="entry name" value="NAD(P)-binding Rossmann-like Domain"/>
    <property type="match status" value="1"/>
</dbReference>
<comment type="similarity">
    <text evidence="1">Belongs to the ketopantoate reductase family.</text>
</comment>
<feature type="domain" description="Ketopantoate reductase C-terminal" evidence="5">
    <location>
        <begin position="241"/>
        <end position="371"/>
    </location>
</feature>
<evidence type="ECO:0000256" key="2">
    <source>
        <dbReference type="ARBA" id="ARBA00022857"/>
    </source>
</evidence>
<evidence type="ECO:0000256" key="3">
    <source>
        <dbReference type="ARBA" id="ARBA00023002"/>
    </source>
</evidence>
<accession>A0A1E7FQI3</accession>
<dbReference type="InterPro" id="IPR013332">
    <property type="entry name" value="KPR_N"/>
</dbReference>
<organism evidence="6 7">
    <name type="scientific">Fragilariopsis cylindrus CCMP1102</name>
    <dbReference type="NCBI Taxonomy" id="635003"/>
    <lineage>
        <taxon>Eukaryota</taxon>
        <taxon>Sar</taxon>
        <taxon>Stramenopiles</taxon>
        <taxon>Ochrophyta</taxon>
        <taxon>Bacillariophyta</taxon>
        <taxon>Bacillariophyceae</taxon>
        <taxon>Bacillariophycidae</taxon>
        <taxon>Bacillariales</taxon>
        <taxon>Bacillariaceae</taxon>
        <taxon>Fragilariopsis</taxon>
    </lineage>
</organism>
<gene>
    <name evidence="6" type="ORF">FRACYDRAFT_180278</name>
</gene>
<dbReference type="InterPro" id="IPR036291">
    <property type="entry name" value="NAD(P)-bd_dom_sf"/>
</dbReference>
<reference evidence="6 7" key="1">
    <citation type="submission" date="2016-09" db="EMBL/GenBank/DDBJ databases">
        <title>Extensive genetic diversity and differential bi-allelic expression allows diatom success in the polar Southern Ocean.</title>
        <authorList>
            <consortium name="DOE Joint Genome Institute"/>
            <person name="Mock T."/>
            <person name="Otillar R.P."/>
            <person name="Strauss J."/>
            <person name="Dupont C."/>
            <person name="Frickenhaus S."/>
            <person name="Maumus F."/>
            <person name="Mcmullan M."/>
            <person name="Sanges R."/>
            <person name="Schmutz J."/>
            <person name="Toseland A."/>
            <person name="Valas R."/>
            <person name="Veluchamy A."/>
            <person name="Ward B.J."/>
            <person name="Allen A."/>
            <person name="Barry K."/>
            <person name="Falciatore A."/>
            <person name="Ferrante M."/>
            <person name="Fortunato A.E."/>
            <person name="Gloeckner G."/>
            <person name="Gruber A."/>
            <person name="Hipkin R."/>
            <person name="Janech M."/>
            <person name="Kroth P."/>
            <person name="Leese F."/>
            <person name="Lindquist E."/>
            <person name="Lyon B.R."/>
            <person name="Martin J."/>
            <person name="Mayer C."/>
            <person name="Parker M."/>
            <person name="Quesneville H."/>
            <person name="Raymond J."/>
            <person name="Uhlig C."/>
            <person name="Valentin K.U."/>
            <person name="Worden A.Z."/>
            <person name="Armbrust E.V."/>
            <person name="Bowler C."/>
            <person name="Green B."/>
            <person name="Moulton V."/>
            <person name="Van Oosterhout C."/>
            <person name="Grigoriev I."/>
        </authorList>
    </citation>
    <scope>NUCLEOTIDE SEQUENCE [LARGE SCALE GENOMIC DNA]</scope>
    <source>
        <strain evidence="6 7">CCMP1102</strain>
    </source>
</reference>
<dbReference type="InterPro" id="IPR003710">
    <property type="entry name" value="ApbA"/>
</dbReference>
<dbReference type="InterPro" id="IPR008927">
    <property type="entry name" value="6-PGluconate_DH-like_C_sf"/>
</dbReference>
<dbReference type="PANTHER" id="PTHR21708">
    <property type="entry name" value="PROBABLE 2-DEHYDROPANTOATE 2-REDUCTASE"/>
    <property type="match status" value="1"/>
</dbReference>
<dbReference type="InterPro" id="IPR051402">
    <property type="entry name" value="KPR-Related"/>
</dbReference>
<name>A0A1E7FQI3_9STRA</name>
<keyword evidence="2" id="KW-0521">NADP</keyword>
<evidence type="ECO:0000313" key="6">
    <source>
        <dbReference type="EMBL" id="OEU20431.1"/>
    </source>
</evidence>
<dbReference type="SUPFAM" id="SSF51735">
    <property type="entry name" value="NAD(P)-binding Rossmann-fold domains"/>
    <property type="match status" value="1"/>
</dbReference>
<dbReference type="OrthoDB" id="3609at2759"/>
<dbReference type="PANTHER" id="PTHR21708:SF26">
    <property type="entry name" value="2-DEHYDROPANTOATE 2-REDUCTASE"/>
    <property type="match status" value="1"/>
</dbReference>
<keyword evidence="3" id="KW-0560">Oxidoreductase</keyword>
<dbReference type="InterPro" id="IPR013752">
    <property type="entry name" value="KPA_reductase"/>
</dbReference>
<dbReference type="Proteomes" id="UP000095751">
    <property type="component" value="Unassembled WGS sequence"/>
</dbReference>
<dbReference type="FunFam" id="1.10.1040.10:FF:000017">
    <property type="entry name" value="2-dehydropantoate 2-reductase"/>
    <property type="match status" value="1"/>
</dbReference>
<dbReference type="InterPro" id="IPR013328">
    <property type="entry name" value="6PGD_dom2"/>
</dbReference>
<evidence type="ECO:0000259" key="5">
    <source>
        <dbReference type="Pfam" id="PF08546"/>
    </source>
</evidence>
<dbReference type="Pfam" id="PF02558">
    <property type="entry name" value="ApbA"/>
    <property type="match status" value="1"/>
</dbReference>
<dbReference type="GO" id="GO:0005737">
    <property type="term" value="C:cytoplasm"/>
    <property type="evidence" value="ECO:0007669"/>
    <property type="project" value="TreeGrafter"/>
</dbReference>
<dbReference type="NCBIfam" id="TIGR00745">
    <property type="entry name" value="apbA_panE"/>
    <property type="match status" value="1"/>
</dbReference>
<evidence type="ECO:0000256" key="1">
    <source>
        <dbReference type="ARBA" id="ARBA00007870"/>
    </source>
</evidence>
<protein>
    <submittedName>
        <fullName evidence="6">ApbA_C-domain-containing protein</fullName>
    </submittedName>
</protein>
<dbReference type="SUPFAM" id="SSF48179">
    <property type="entry name" value="6-phosphogluconate dehydrogenase C-terminal domain-like"/>
    <property type="match status" value="1"/>
</dbReference>
<proteinExistence type="inferred from homology"/>
<dbReference type="GO" id="GO:0015940">
    <property type="term" value="P:pantothenate biosynthetic process"/>
    <property type="evidence" value="ECO:0007669"/>
    <property type="project" value="InterPro"/>
</dbReference>